<feature type="transmembrane region" description="Helical" evidence="1">
    <location>
        <begin position="43"/>
        <end position="64"/>
    </location>
</feature>
<protein>
    <recommendedName>
        <fullName evidence="4">DUF3784 domain-containing protein</fullName>
    </recommendedName>
</protein>
<dbReference type="AlphaFoldDB" id="A0AAJ4SJ75"/>
<sequence>MFNIILDICILVISLTISIYVAISKNINIIASIEHYKVKPENIAKISYIFATCLFLGTVLIVAGDIVYDFNFILSIISIILGISVLLMFYALFIMIEKK</sequence>
<evidence type="ECO:0000313" key="2">
    <source>
        <dbReference type="EMBL" id="RTX74316.1"/>
    </source>
</evidence>
<keyword evidence="1" id="KW-0812">Transmembrane</keyword>
<feature type="transmembrane region" description="Helical" evidence="1">
    <location>
        <begin position="5"/>
        <end position="23"/>
    </location>
</feature>
<proteinExistence type="predicted"/>
<organism evidence="2 3">
    <name type="scientific">Mammaliicoccus sciuri</name>
    <name type="common">Staphylococcus sciuri</name>
    <dbReference type="NCBI Taxonomy" id="1296"/>
    <lineage>
        <taxon>Bacteria</taxon>
        <taxon>Bacillati</taxon>
        <taxon>Bacillota</taxon>
        <taxon>Bacilli</taxon>
        <taxon>Bacillales</taxon>
        <taxon>Staphylococcaceae</taxon>
        <taxon>Mammaliicoccus</taxon>
    </lineage>
</organism>
<evidence type="ECO:0008006" key="4">
    <source>
        <dbReference type="Google" id="ProtNLM"/>
    </source>
</evidence>
<accession>A0AAJ4SJ75</accession>
<feature type="transmembrane region" description="Helical" evidence="1">
    <location>
        <begin position="70"/>
        <end position="96"/>
    </location>
</feature>
<dbReference type="EMBL" id="RXWV01000019">
    <property type="protein sequence ID" value="RTX74316.1"/>
    <property type="molecule type" value="Genomic_DNA"/>
</dbReference>
<evidence type="ECO:0000256" key="1">
    <source>
        <dbReference type="SAM" id="Phobius"/>
    </source>
</evidence>
<keyword evidence="1" id="KW-1133">Transmembrane helix</keyword>
<keyword evidence="1" id="KW-0472">Membrane</keyword>
<comment type="caution">
    <text evidence="2">The sequence shown here is derived from an EMBL/GenBank/DDBJ whole genome shotgun (WGS) entry which is preliminary data.</text>
</comment>
<evidence type="ECO:0000313" key="3">
    <source>
        <dbReference type="Proteomes" id="UP000274792"/>
    </source>
</evidence>
<gene>
    <name evidence="2" type="ORF">CD117_02610</name>
</gene>
<reference evidence="2 3" key="1">
    <citation type="submission" date="2018-10" db="EMBL/GenBank/DDBJ databases">
        <title>A collection Staphylococci species genome sequencing.</title>
        <authorList>
            <person name="Cole K."/>
        </authorList>
    </citation>
    <scope>NUCLEOTIDE SEQUENCE [LARGE SCALE GENOMIC DNA]</scope>
    <source>
        <strain evidence="3">NCTC 12218</strain>
    </source>
</reference>
<dbReference type="Proteomes" id="UP000274792">
    <property type="component" value="Unassembled WGS sequence"/>
</dbReference>
<dbReference type="RefSeq" id="WP_126476599.1">
    <property type="nucleotide sequence ID" value="NZ_RXWV01000019.1"/>
</dbReference>
<name>A0AAJ4SJ75_MAMSC</name>